<comment type="caution">
    <text evidence="2">The sequence shown here is derived from an EMBL/GenBank/DDBJ whole genome shotgun (WGS) entry which is preliminary data.</text>
</comment>
<dbReference type="InterPro" id="IPR001296">
    <property type="entry name" value="Glyco_trans_1"/>
</dbReference>
<protein>
    <recommendedName>
        <fullName evidence="1">Glycosyl transferase family 1 domain-containing protein</fullName>
    </recommendedName>
</protein>
<reference evidence="2" key="1">
    <citation type="journal article" date="2014" name="Front. Microbiol.">
        <title>High frequency of phylogenetically diverse reductive dehalogenase-homologous genes in deep subseafloor sedimentary metagenomes.</title>
        <authorList>
            <person name="Kawai M."/>
            <person name="Futagami T."/>
            <person name="Toyoda A."/>
            <person name="Takaki Y."/>
            <person name="Nishi S."/>
            <person name="Hori S."/>
            <person name="Arai W."/>
            <person name="Tsubouchi T."/>
            <person name="Morono Y."/>
            <person name="Uchiyama I."/>
            <person name="Ito T."/>
            <person name="Fujiyama A."/>
            <person name="Inagaki F."/>
            <person name="Takami H."/>
        </authorList>
    </citation>
    <scope>NUCLEOTIDE SEQUENCE</scope>
    <source>
        <strain evidence="2">Expedition CK06-06</strain>
    </source>
</reference>
<dbReference type="Gene3D" id="3.40.50.2000">
    <property type="entry name" value="Glycogen Phosphorylase B"/>
    <property type="match status" value="1"/>
</dbReference>
<name>X1TG24_9ZZZZ</name>
<dbReference type="PANTHER" id="PTHR12526">
    <property type="entry name" value="GLYCOSYLTRANSFERASE"/>
    <property type="match status" value="1"/>
</dbReference>
<dbReference type="GO" id="GO:0016757">
    <property type="term" value="F:glycosyltransferase activity"/>
    <property type="evidence" value="ECO:0007669"/>
    <property type="project" value="InterPro"/>
</dbReference>
<evidence type="ECO:0000313" key="2">
    <source>
        <dbReference type="EMBL" id="GAI86525.1"/>
    </source>
</evidence>
<proteinExistence type="predicted"/>
<feature type="domain" description="Glycosyl transferase family 1" evidence="1">
    <location>
        <begin position="87"/>
        <end position="246"/>
    </location>
</feature>
<dbReference type="CDD" id="cd03801">
    <property type="entry name" value="GT4_PimA-like"/>
    <property type="match status" value="1"/>
</dbReference>
<gene>
    <name evidence="2" type="ORF">S12H4_17690</name>
</gene>
<organism evidence="2">
    <name type="scientific">marine sediment metagenome</name>
    <dbReference type="NCBI Taxonomy" id="412755"/>
    <lineage>
        <taxon>unclassified sequences</taxon>
        <taxon>metagenomes</taxon>
        <taxon>ecological metagenomes</taxon>
    </lineage>
</organism>
<dbReference type="Pfam" id="PF00534">
    <property type="entry name" value="Glycos_transf_1"/>
    <property type="match status" value="1"/>
</dbReference>
<feature type="non-terminal residue" evidence="2">
    <location>
        <position position="1"/>
    </location>
</feature>
<dbReference type="AlphaFoldDB" id="X1TG24"/>
<accession>X1TG24</accession>
<dbReference type="SUPFAM" id="SSF53756">
    <property type="entry name" value="UDP-Glycosyltransferase/glycogen phosphorylase"/>
    <property type="match status" value="1"/>
</dbReference>
<dbReference type="EMBL" id="BARW01008670">
    <property type="protein sequence ID" value="GAI86525.1"/>
    <property type="molecule type" value="Genomic_DNA"/>
</dbReference>
<evidence type="ECO:0000259" key="1">
    <source>
        <dbReference type="Pfam" id="PF00534"/>
    </source>
</evidence>
<sequence length="250" mass="27954">NIPFILMYHNDLTKGNIFLNLLCKLYYFAIGNDTLNISDKMIATSKYYAQNSTYLKKYFKELGIVPPGVDVLKFNLNVNKGYLKKKFGNHHFALFVGQLDKSHIHKGINYLLDAISLVKKEFENIVLLVVGKGDNIKNYKNSAQKLSIEKNVIFTGFVQIDKLPKYYAGSNVTILPTLNNSEGFGMVLIEADAYGKPVIGTSIGGIPLVISDQKTGLLVSPKDSEALAKATIKILKDPNLLKKWEKMEES</sequence>